<dbReference type="CDD" id="cd02257">
    <property type="entry name" value="Peptidase_C19"/>
    <property type="match status" value="1"/>
</dbReference>
<dbReference type="GO" id="GO:0016579">
    <property type="term" value="P:protein deubiquitination"/>
    <property type="evidence" value="ECO:0007669"/>
    <property type="project" value="InterPro"/>
</dbReference>
<feature type="compositionally biased region" description="Basic and acidic residues" evidence="3">
    <location>
        <begin position="304"/>
        <end position="317"/>
    </location>
</feature>
<reference evidence="6" key="1">
    <citation type="submission" date="2022-11" db="UniProtKB">
        <authorList>
            <consortium name="WormBaseParasite"/>
        </authorList>
    </citation>
    <scope>IDENTIFICATION</scope>
</reference>
<evidence type="ECO:0000256" key="2">
    <source>
        <dbReference type="ARBA" id="ARBA00012759"/>
    </source>
</evidence>
<feature type="compositionally biased region" description="Polar residues" evidence="3">
    <location>
        <begin position="29"/>
        <end position="73"/>
    </location>
</feature>
<dbReference type="Proteomes" id="UP000887572">
    <property type="component" value="Unplaced"/>
</dbReference>
<evidence type="ECO:0000256" key="3">
    <source>
        <dbReference type="SAM" id="MobiDB-lite"/>
    </source>
</evidence>
<dbReference type="PANTHER" id="PTHR21646">
    <property type="entry name" value="UBIQUITIN CARBOXYL-TERMINAL HYDROLASE"/>
    <property type="match status" value="1"/>
</dbReference>
<keyword evidence="5" id="KW-1185">Reference proteome</keyword>
<feature type="region of interest" description="Disordered" evidence="3">
    <location>
        <begin position="283"/>
        <end position="323"/>
    </location>
</feature>
<dbReference type="EC" id="3.4.19.12" evidence="2"/>
<comment type="catalytic activity">
    <reaction evidence="1">
        <text>Thiol-dependent hydrolysis of ester, thioester, amide, peptide and isopeptide bonds formed by the C-terminal Gly of ubiquitin (a 76-residue protein attached to proteins as an intracellular targeting signal).</text>
        <dbReference type="EC" id="3.4.19.12"/>
    </reaction>
</comment>
<dbReference type="Pfam" id="PF00443">
    <property type="entry name" value="UCH"/>
    <property type="match status" value="1"/>
</dbReference>
<protein>
    <recommendedName>
        <fullName evidence="2">ubiquitinyl hydrolase 1</fullName>
        <ecNumber evidence="2">3.4.19.12</ecNumber>
    </recommendedName>
</protein>
<evidence type="ECO:0000259" key="4">
    <source>
        <dbReference type="PROSITE" id="PS50235"/>
    </source>
</evidence>
<dbReference type="InterPro" id="IPR028889">
    <property type="entry name" value="USP"/>
</dbReference>
<name>A0A914I7M8_GLORO</name>
<organism evidence="5 6">
    <name type="scientific">Globodera rostochiensis</name>
    <name type="common">Golden nematode worm</name>
    <name type="synonym">Heterodera rostochiensis</name>
    <dbReference type="NCBI Taxonomy" id="31243"/>
    <lineage>
        <taxon>Eukaryota</taxon>
        <taxon>Metazoa</taxon>
        <taxon>Ecdysozoa</taxon>
        <taxon>Nematoda</taxon>
        <taxon>Chromadorea</taxon>
        <taxon>Rhabditida</taxon>
        <taxon>Tylenchina</taxon>
        <taxon>Tylenchomorpha</taxon>
        <taxon>Tylenchoidea</taxon>
        <taxon>Heteroderidae</taxon>
        <taxon>Heteroderinae</taxon>
        <taxon>Globodera</taxon>
    </lineage>
</organism>
<feature type="compositionally biased region" description="Basic and acidic residues" evidence="3">
    <location>
        <begin position="970"/>
        <end position="981"/>
    </location>
</feature>
<dbReference type="AlphaFoldDB" id="A0A914I7M8"/>
<dbReference type="Gene3D" id="3.90.70.10">
    <property type="entry name" value="Cysteine proteinases"/>
    <property type="match status" value="2"/>
</dbReference>
<dbReference type="InterPro" id="IPR018200">
    <property type="entry name" value="USP_CS"/>
</dbReference>
<dbReference type="SUPFAM" id="SSF54001">
    <property type="entry name" value="Cysteine proteinases"/>
    <property type="match status" value="1"/>
</dbReference>
<evidence type="ECO:0000256" key="1">
    <source>
        <dbReference type="ARBA" id="ARBA00000707"/>
    </source>
</evidence>
<feature type="compositionally biased region" description="Polar residues" evidence="3">
    <location>
        <begin position="185"/>
        <end position="200"/>
    </location>
</feature>
<dbReference type="GO" id="GO:0004843">
    <property type="term" value="F:cysteine-type deubiquitinase activity"/>
    <property type="evidence" value="ECO:0007669"/>
    <property type="project" value="UniProtKB-EC"/>
</dbReference>
<dbReference type="PROSITE" id="PS00972">
    <property type="entry name" value="USP_1"/>
    <property type="match status" value="1"/>
</dbReference>
<evidence type="ECO:0000313" key="5">
    <source>
        <dbReference type="Proteomes" id="UP000887572"/>
    </source>
</evidence>
<accession>A0A914I7M8</accession>
<sequence>MGDQLSPSAQQLSDLSFYLFRSLYYPDQSKNATTNHSSPPLSTGTTTAFNGRTNSNNYSDSHFTPSSRSNTFLENKKKTAGRSPSVSTRKDFDAFIASLNGFDEKPAYGQQSKVDYYGQQQQKQEGRVIPIQIKADEKHLGFSNSPHKRDYSAEPIGGKRFSSTLNLNSRLSSASSANPSEHRYSNSISSGLPRRQSFSFRNERTPERPLPALPNGVPFSQLAHDGERQRSLSMAEPEDSPQFDELMQRFSNISTTNHRPRLPSASMYQFPTKTGTTNVTTKFASSTLPPVPSAPRPATSDVPMPREKSAADRELLKRQPSSSDGVPCLKGLMNHGNTCYFSAIIQCLACCEKFAEYFLCNGPDEAAMKSNSADQSAAHMPLLANALSATLRCLWFNNSSADSSCYQLLQRISKANPQFIISQQQDAHECLIWLLDRLHEEIMERETRGNNHIDNDEATIVHRMQKSEGELASDALERVSGTNRSTVMDLFRAQFRSAMECTNPVCGFTNLTFDPYSSISLSVPLPKRPSELSVLFIPFFGARQIIRYHFQLADPLYTIWDVKERVMQHVRALSEQAICCQIQPNEITLLELPKLNEQQQLQEMIVVIVVFVVGIVPDGERYGNPFVVVLNRHWSYERISSFLLEKGSFLLPRAYYPLPADYTLLIQHSPEQVACLDPGMAMPLFHEYINKTLSDQKSTAPALKLIVEWSESVRHEFQKVSTESVAHDYTFCRGRFQNVSYGTYGQDEIPIPLGTLIDDYVKRENILDWKCPKCDRSPGRKELKFHSLPNVLIFHLKRFELLNDGIASKIESRVQIPLEGLDMGPYVFNPDVRASTLPKHRRDKKESDYLHHHKDDTMYDLIGVVSHFGQRTNSGHYTATTHNPLDGQWRTFDDSRVSQSVGVGDIRVSTKSYLLFYERRPQQRQGDQPLTSSPCAKWFPSAVPAHVLDKYNNKGLTIFYTDEPSASENGGDKRRQIDQDDCEERRNRMRARLNVTPTSTAAADHHRKYSANRSINNGSAFVRPSTATLYTPTTNRMAISSYSSLAYPRSSAGTRMTNTNYPRYSHTYKF</sequence>
<dbReference type="InterPro" id="IPR038765">
    <property type="entry name" value="Papain-like_cys_pep_sf"/>
</dbReference>
<feature type="region of interest" description="Disordered" evidence="3">
    <location>
        <begin position="962"/>
        <end position="981"/>
    </location>
</feature>
<proteinExistence type="predicted"/>
<dbReference type="PROSITE" id="PS00973">
    <property type="entry name" value="USP_2"/>
    <property type="match status" value="1"/>
</dbReference>
<dbReference type="PROSITE" id="PS50235">
    <property type="entry name" value="USP_3"/>
    <property type="match status" value="1"/>
</dbReference>
<evidence type="ECO:0000313" key="6">
    <source>
        <dbReference type="WBParaSite" id="Gr19_v10_g7500.t1"/>
    </source>
</evidence>
<dbReference type="InterPro" id="IPR050185">
    <property type="entry name" value="Ub_carboxyl-term_hydrolase"/>
</dbReference>
<dbReference type="WBParaSite" id="Gr19_v10_g7500.t1">
    <property type="protein sequence ID" value="Gr19_v10_g7500.t1"/>
    <property type="gene ID" value="Gr19_v10_g7500"/>
</dbReference>
<feature type="domain" description="USP" evidence="4">
    <location>
        <begin position="330"/>
        <end position="920"/>
    </location>
</feature>
<feature type="region of interest" description="Disordered" evidence="3">
    <location>
        <begin position="171"/>
        <end position="241"/>
    </location>
</feature>
<dbReference type="InterPro" id="IPR001394">
    <property type="entry name" value="Peptidase_C19_UCH"/>
</dbReference>
<feature type="region of interest" description="Disordered" evidence="3">
    <location>
        <begin position="29"/>
        <end position="86"/>
    </location>
</feature>